<reference evidence="1" key="1">
    <citation type="submission" date="2017-02" db="UniProtKB">
        <authorList>
            <consortium name="WormBaseParasite"/>
        </authorList>
    </citation>
    <scope>IDENTIFICATION</scope>
</reference>
<dbReference type="STRING" id="102285.A0A0R3TLQ0"/>
<dbReference type="AlphaFoldDB" id="A0A0R3TLQ0"/>
<proteinExistence type="predicted"/>
<name>A0A0R3TLQ0_RODNA</name>
<evidence type="ECO:0000313" key="1">
    <source>
        <dbReference type="WBParaSite" id="HNAJ_0000818701-mRNA-1"/>
    </source>
</evidence>
<organism evidence="1">
    <name type="scientific">Rodentolepis nana</name>
    <name type="common">Dwarf tapeworm</name>
    <name type="synonym">Hymenolepis nana</name>
    <dbReference type="NCBI Taxonomy" id="102285"/>
    <lineage>
        <taxon>Eukaryota</taxon>
        <taxon>Metazoa</taxon>
        <taxon>Spiralia</taxon>
        <taxon>Lophotrochozoa</taxon>
        <taxon>Platyhelminthes</taxon>
        <taxon>Cestoda</taxon>
        <taxon>Eucestoda</taxon>
        <taxon>Cyclophyllidea</taxon>
        <taxon>Hymenolepididae</taxon>
        <taxon>Rodentolepis</taxon>
    </lineage>
</organism>
<protein>
    <submittedName>
        <fullName evidence="1">Uncharacterized protein</fullName>
    </submittedName>
</protein>
<accession>A0A0R3TLQ0</accession>
<sequence length="152" mass="15678">LSGNVVKRLQKCVEWEPPDLESRLHVLLRSASVLNKANRTGGGISGSISGGAAGNDSSPYFSSNRGVDVNLCSANSLNGCNHTGGACAGHSLAPVGNLCCGTGSALSEGCGCAAVGSAGFLSNRLVRWLKKQIFVLGRNEDQHSTATHIFIH</sequence>
<dbReference type="WBParaSite" id="HNAJ_0000818701-mRNA-1">
    <property type="protein sequence ID" value="HNAJ_0000818701-mRNA-1"/>
    <property type="gene ID" value="HNAJ_0000818701"/>
</dbReference>